<feature type="region of interest" description="Disordered" evidence="3">
    <location>
        <begin position="48"/>
        <end position="68"/>
    </location>
</feature>
<dbReference type="OrthoDB" id="448971at2759"/>
<dbReference type="CDD" id="cd00051">
    <property type="entry name" value="EFh"/>
    <property type="match status" value="1"/>
</dbReference>
<dbReference type="PROSITE" id="PS50222">
    <property type="entry name" value="EF_HAND_2"/>
    <property type="match status" value="1"/>
</dbReference>
<dbReference type="GO" id="GO:0005509">
    <property type="term" value="F:calcium ion binding"/>
    <property type="evidence" value="ECO:0007669"/>
    <property type="project" value="InterPro"/>
</dbReference>
<proteinExistence type="predicted"/>
<accession>A0A7J6KND3</accession>
<protein>
    <recommendedName>
        <fullName evidence="4">EF-hand domain-containing protein</fullName>
    </recommendedName>
</protein>
<feature type="non-terminal residue" evidence="5">
    <location>
        <position position="1"/>
    </location>
</feature>
<dbReference type="InterPro" id="IPR018247">
    <property type="entry name" value="EF_Hand_1_Ca_BS"/>
</dbReference>
<evidence type="ECO:0000313" key="6">
    <source>
        <dbReference type="Proteomes" id="UP000570595"/>
    </source>
</evidence>
<dbReference type="InterPro" id="IPR002048">
    <property type="entry name" value="EF_hand_dom"/>
</dbReference>
<keyword evidence="2" id="KW-0175">Coiled coil</keyword>
<reference evidence="5 6" key="1">
    <citation type="submission" date="2020-04" db="EMBL/GenBank/DDBJ databases">
        <title>Perkinsus olseni comparative genomics.</title>
        <authorList>
            <person name="Bogema D.R."/>
        </authorList>
    </citation>
    <scope>NUCLEOTIDE SEQUENCE [LARGE SCALE GENOMIC DNA]</scope>
    <source>
        <strain evidence="5">ATCC PRA-179</strain>
    </source>
</reference>
<organism evidence="5 6">
    <name type="scientific">Perkinsus olseni</name>
    <name type="common">Perkinsus atlanticus</name>
    <dbReference type="NCBI Taxonomy" id="32597"/>
    <lineage>
        <taxon>Eukaryota</taxon>
        <taxon>Sar</taxon>
        <taxon>Alveolata</taxon>
        <taxon>Perkinsozoa</taxon>
        <taxon>Perkinsea</taxon>
        <taxon>Perkinsida</taxon>
        <taxon>Perkinsidae</taxon>
        <taxon>Perkinsus</taxon>
    </lineage>
</organism>
<dbReference type="EMBL" id="JABAHT010001692">
    <property type="protein sequence ID" value="KAF4648587.1"/>
    <property type="molecule type" value="Genomic_DNA"/>
</dbReference>
<dbReference type="InterPro" id="IPR011992">
    <property type="entry name" value="EF-hand-dom_pair"/>
</dbReference>
<evidence type="ECO:0000256" key="2">
    <source>
        <dbReference type="SAM" id="Coils"/>
    </source>
</evidence>
<dbReference type="Gene3D" id="1.10.238.10">
    <property type="entry name" value="EF-hand"/>
    <property type="match status" value="1"/>
</dbReference>
<sequence length="265" mass="28881">MTGASQHTSFWAFHDPAVPRCYGGGLQRKTLVPDRITACRSAVHTFPPMRPAGLPTDHASKREVPSSNRPMRTMSVLSQQTCGALEGLDQQLTGVEAEVRQVESDLCSGVLTAERAQHVLAQVEARLDKLQFKGIDEIETGNLHSGKETAKHARKELYLHFIIMHGDSSPSSPSGGPADGSFDERAVFYIFDADADGRLTAEEFREALKVCGVQLTDQEFNEDVLVEFGSQPNVIIFSSAVAVCRERNLDPAVFRGTPSAALSVR</sequence>
<evidence type="ECO:0000259" key="4">
    <source>
        <dbReference type="PROSITE" id="PS50222"/>
    </source>
</evidence>
<feature type="coiled-coil region" evidence="2">
    <location>
        <begin position="85"/>
        <end position="133"/>
    </location>
</feature>
<dbReference type="SUPFAM" id="SSF47473">
    <property type="entry name" value="EF-hand"/>
    <property type="match status" value="1"/>
</dbReference>
<comment type="caution">
    <text evidence="5">The sequence shown here is derived from an EMBL/GenBank/DDBJ whole genome shotgun (WGS) entry which is preliminary data.</text>
</comment>
<dbReference type="PROSITE" id="PS00018">
    <property type="entry name" value="EF_HAND_1"/>
    <property type="match status" value="1"/>
</dbReference>
<name>A0A7J6KND3_PEROL</name>
<evidence type="ECO:0000313" key="5">
    <source>
        <dbReference type="EMBL" id="KAF4648587.1"/>
    </source>
</evidence>
<evidence type="ECO:0000256" key="3">
    <source>
        <dbReference type="SAM" id="MobiDB-lite"/>
    </source>
</evidence>
<feature type="domain" description="EF-hand" evidence="4">
    <location>
        <begin position="185"/>
        <end position="214"/>
    </location>
</feature>
<evidence type="ECO:0000256" key="1">
    <source>
        <dbReference type="ARBA" id="ARBA00022837"/>
    </source>
</evidence>
<dbReference type="Proteomes" id="UP000570595">
    <property type="component" value="Unassembled WGS sequence"/>
</dbReference>
<dbReference type="AlphaFoldDB" id="A0A7J6KND3"/>
<keyword evidence="1" id="KW-0106">Calcium</keyword>
<gene>
    <name evidence="5" type="ORF">FOZ61_002465</name>
</gene>